<comment type="function">
    <text evidence="1">Regulates (in vitro) the inhibition of rhodopsin phosphorylation in a calcium-dependent manner.</text>
</comment>
<evidence type="ECO:0000256" key="7">
    <source>
        <dbReference type="ARBA" id="ARBA00022837"/>
    </source>
</evidence>
<dbReference type="AlphaFoldDB" id="A0AAW1CA60"/>
<evidence type="ECO:0000313" key="10">
    <source>
        <dbReference type="EMBL" id="KAK9411229.1"/>
    </source>
</evidence>
<evidence type="ECO:0000256" key="5">
    <source>
        <dbReference type="ARBA" id="ARBA00022723"/>
    </source>
</evidence>
<dbReference type="GO" id="GO:0005509">
    <property type="term" value="F:calcium ion binding"/>
    <property type="evidence" value="ECO:0007669"/>
    <property type="project" value="InterPro"/>
</dbReference>
<comment type="similarity">
    <text evidence="2">Belongs to the recoverin family.</text>
</comment>
<dbReference type="PROSITE" id="PS50222">
    <property type="entry name" value="EF_HAND_2"/>
    <property type="match status" value="3"/>
</dbReference>
<keyword evidence="8" id="KW-0449">Lipoprotein</keyword>
<dbReference type="PRINTS" id="PR00450">
    <property type="entry name" value="RECOVERIN"/>
</dbReference>
<feature type="domain" description="EF-hand" evidence="9">
    <location>
        <begin position="321"/>
        <end position="356"/>
    </location>
</feature>
<dbReference type="PANTHER" id="PTHR23055">
    <property type="entry name" value="CALCIUM BINDING PROTEINS"/>
    <property type="match status" value="1"/>
</dbReference>
<protein>
    <recommendedName>
        <fullName evidence="3">Visinin-like protein 1</fullName>
    </recommendedName>
</protein>
<evidence type="ECO:0000313" key="11">
    <source>
        <dbReference type="Proteomes" id="UP001474421"/>
    </source>
</evidence>
<dbReference type="InterPro" id="IPR011992">
    <property type="entry name" value="EF-hand-dom_pair"/>
</dbReference>
<dbReference type="InterPro" id="IPR028846">
    <property type="entry name" value="Recoverin"/>
</dbReference>
<dbReference type="InterPro" id="IPR018247">
    <property type="entry name" value="EF_Hand_1_Ca_BS"/>
</dbReference>
<name>A0AAW1CA60_CROAD</name>
<dbReference type="SUPFAM" id="SSF47473">
    <property type="entry name" value="EF-hand"/>
    <property type="match status" value="1"/>
</dbReference>
<reference evidence="10 11" key="1">
    <citation type="journal article" date="2024" name="Proc. Natl. Acad. Sci. U.S.A.">
        <title>The genetic regulatory architecture and epigenomic basis for age-related changes in rattlesnake venom.</title>
        <authorList>
            <person name="Hogan M.P."/>
            <person name="Holding M.L."/>
            <person name="Nystrom G.S."/>
            <person name="Colston T.J."/>
            <person name="Bartlett D.A."/>
            <person name="Mason A.J."/>
            <person name="Ellsworth S.A."/>
            <person name="Rautsaw R.M."/>
            <person name="Lawrence K.C."/>
            <person name="Strickland J.L."/>
            <person name="He B."/>
            <person name="Fraser P."/>
            <person name="Margres M.J."/>
            <person name="Gilbert D.M."/>
            <person name="Gibbs H.L."/>
            <person name="Parkinson C.L."/>
            <person name="Rokyta D.R."/>
        </authorList>
    </citation>
    <scope>NUCLEOTIDE SEQUENCE [LARGE SCALE GENOMIC DNA]</scope>
    <source>
        <strain evidence="10">DRR0105</strain>
    </source>
</reference>
<keyword evidence="4" id="KW-0519">Myristate</keyword>
<evidence type="ECO:0000256" key="2">
    <source>
        <dbReference type="ARBA" id="ARBA00006049"/>
    </source>
</evidence>
<keyword evidence="6" id="KW-0677">Repeat</keyword>
<keyword evidence="11" id="KW-1185">Reference proteome</keyword>
<dbReference type="CDD" id="cd00051">
    <property type="entry name" value="EFh"/>
    <property type="match status" value="2"/>
</dbReference>
<sequence>MNHIVKIVLASTTAAPSHDSRSALFIQLPVFQSKHPAHTGRFVESTPFLHSNSSLKGPRLVPRVSSRRVVNHRELRGQPLALERELEHPPARLRLLSLQGACSVIAKPQMRQATDFNLTPARVCWLAPAHGSSILQGILEFLRDSLRCYYLTKPETCAVEFQPSLLKTAHAASSIMGKQNSKLAPEVMEDLVKSTEFNEHELKQWYKGFLKDCPTGRLNLEEFQQLYVKFFPYGDASKFAQHAFRTFDKNGDGTIDFREFICALSITSRGSFEQKLNWAFNMYDLDGDGKITRVEMLEIIEAIYKMVGTVIMMKMNEDGLTPEQRVDKIFSKMDKNKDDQITLDEFKEAAKSDPSIVLLLQCDIQK</sequence>
<proteinExistence type="inferred from homology"/>
<dbReference type="SMART" id="SM00054">
    <property type="entry name" value="EFh"/>
    <property type="match status" value="3"/>
</dbReference>
<feature type="domain" description="EF-hand" evidence="9">
    <location>
        <begin position="235"/>
        <end position="270"/>
    </location>
</feature>
<dbReference type="InterPro" id="IPR002048">
    <property type="entry name" value="EF_hand_dom"/>
</dbReference>
<accession>A0AAW1CA60</accession>
<dbReference type="FunFam" id="1.10.238.10:FF:000009">
    <property type="entry name" value="Visinin-like protein 1"/>
    <property type="match status" value="1"/>
</dbReference>
<evidence type="ECO:0000259" key="9">
    <source>
        <dbReference type="PROSITE" id="PS50222"/>
    </source>
</evidence>
<evidence type="ECO:0000256" key="6">
    <source>
        <dbReference type="ARBA" id="ARBA00022737"/>
    </source>
</evidence>
<dbReference type="Gene3D" id="1.10.238.10">
    <property type="entry name" value="EF-hand"/>
    <property type="match status" value="1"/>
</dbReference>
<keyword evidence="5" id="KW-0479">Metal-binding</keyword>
<dbReference type="PROSITE" id="PS00018">
    <property type="entry name" value="EF_HAND_1"/>
    <property type="match status" value="3"/>
</dbReference>
<dbReference type="Pfam" id="PF13499">
    <property type="entry name" value="EF-hand_7"/>
    <property type="match status" value="1"/>
</dbReference>
<dbReference type="Pfam" id="PF00036">
    <property type="entry name" value="EF-hand_1"/>
    <property type="match status" value="1"/>
</dbReference>
<dbReference type="EMBL" id="JAOTOJ010000001">
    <property type="protein sequence ID" value="KAK9411229.1"/>
    <property type="molecule type" value="Genomic_DNA"/>
</dbReference>
<organism evidence="10 11">
    <name type="scientific">Crotalus adamanteus</name>
    <name type="common">Eastern diamondback rattlesnake</name>
    <dbReference type="NCBI Taxonomy" id="8729"/>
    <lineage>
        <taxon>Eukaryota</taxon>
        <taxon>Metazoa</taxon>
        <taxon>Chordata</taxon>
        <taxon>Craniata</taxon>
        <taxon>Vertebrata</taxon>
        <taxon>Euteleostomi</taxon>
        <taxon>Lepidosauria</taxon>
        <taxon>Squamata</taxon>
        <taxon>Bifurcata</taxon>
        <taxon>Unidentata</taxon>
        <taxon>Episquamata</taxon>
        <taxon>Toxicofera</taxon>
        <taxon>Serpentes</taxon>
        <taxon>Colubroidea</taxon>
        <taxon>Viperidae</taxon>
        <taxon>Crotalinae</taxon>
        <taxon>Crotalus</taxon>
    </lineage>
</organism>
<evidence type="ECO:0000256" key="8">
    <source>
        <dbReference type="ARBA" id="ARBA00023288"/>
    </source>
</evidence>
<gene>
    <name evidence="10" type="ORF">NXF25_002404</name>
</gene>
<comment type="caution">
    <text evidence="10">The sequence shown here is derived from an EMBL/GenBank/DDBJ whole genome shotgun (WGS) entry which is preliminary data.</text>
</comment>
<evidence type="ECO:0000256" key="3">
    <source>
        <dbReference type="ARBA" id="ARBA00018066"/>
    </source>
</evidence>
<feature type="domain" description="EF-hand" evidence="9">
    <location>
        <begin position="271"/>
        <end position="306"/>
    </location>
</feature>
<evidence type="ECO:0000256" key="4">
    <source>
        <dbReference type="ARBA" id="ARBA00022707"/>
    </source>
</evidence>
<dbReference type="PANTHER" id="PTHR23055:SF101">
    <property type="entry name" value="VISININ-LIKE PROTEIN 1"/>
    <property type="match status" value="1"/>
</dbReference>
<evidence type="ECO:0000256" key="1">
    <source>
        <dbReference type="ARBA" id="ARBA00002143"/>
    </source>
</evidence>
<keyword evidence="7" id="KW-0106">Calcium</keyword>
<dbReference type="Proteomes" id="UP001474421">
    <property type="component" value="Unassembled WGS sequence"/>
</dbReference>